<gene>
    <name evidence="1" type="ORF">KEHDKFFH_19810</name>
</gene>
<dbReference type="InterPro" id="IPR017642">
    <property type="entry name" value="DNA_S_mod_DndB"/>
</dbReference>
<evidence type="ECO:0008006" key="3">
    <source>
        <dbReference type="Google" id="ProtNLM"/>
    </source>
</evidence>
<accession>A0A2S5Z583</accession>
<dbReference type="Pfam" id="PF14072">
    <property type="entry name" value="DndB"/>
    <property type="match status" value="1"/>
</dbReference>
<dbReference type="AlphaFoldDB" id="A0A2S5Z583"/>
<dbReference type="EMBL" id="PSSX01000034">
    <property type="protein sequence ID" value="PPI82392.1"/>
    <property type="molecule type" value="Genomic_DNA"/>
</dbReference>
<comment type="caution">
    <text evidence="1">The sequence shown here is derived from an EMBL/GenBank/DDBJ whole genome shotgun (WGS) entry which is preliminary data.</text>
</comment>
<dbReference type="InterPro" id="IPR017601">
    <property type="entry name" value="DGQHR-contain_dom"/>
</dbReference>
<organism evidence="1 2">
    <name type="scientific">Marinobacter maroccanus</name>
    <dbReference type="NCBI Taxonomy" id="2055143"/>
    <lineage>
        <taxon>Bacteria</taxon>
        <taxon>Pseudomonadati</taxon>
        <taxon>Pseudomonadota</taxon>
        <taxon>Gammaproteobacteria</taxon>
        <taxon>Pseudomonadales</taxon>
        <taxon>Marinobacteraceae</taxon>
        <taxon>Marinobacter</taxon>
    </lineage>
</organism>
<reference evidence="1 2" key="1">
    <citation type="submission" date="2018-01" db="EMBL/GenBank/DDBJ databases">
        <title>Complete genome sequences of the type strains of Marinobacter flavimaris and Marinobacter maroccanus.</title>
        <authorList>
            <person name="Palau M."/>
            <person name="Boujida N."/>
            <person name="Manresa A."/>
            <person name="Minana-Galbis D."/>
        </authorList>
    </citation>
    <scope>NUCLEOTIDE SEQUENCE [LARGE SCALE GENOMIC DNA]</scope>
    <source>
        <strain evidence="1 2">N4</strain>
    </source>
</reference>
<dbReference type="Proteomes" id="UP000239917">
    <property type="component" value="Unassembled WGS sequence"/>
</dbReference>
<dbReference type="NCBIfam" id="TIGR03187">
    <property type="entry name" value="DGQHR"/>
    <property type="match status" value="1"/>
</dbReference>
<name>A0A2S5Z583_9GAMM</name>
<proteinExistence type="predicted"/>
<evidence type="ECO:0000313" key="2">
    <source>
        <dbReference type="Proteomes" id="UP000239917"/>
    </source>
</evidence>
<dbReference type="CDD" id="cd16412">
    <property type="entry name" value="dndB"/>
    <property type="match status" value="1"/>
</dbReference>
<keyword evidence="2" id="KW-1185">Reference proteome</keyword>
<evidence type="ECO:0000313" key="1">
    <source>
        <dbReference type="EMBL" id="PPI82392.1"/>
    </source>
</evidence>
<protein>
    <recommendedName>
        <fullName evidence="3">DGQHR domain-containing protein</fullName>
    </recommendedName>
</protein>
<sequence length="532" mass="59431">MFYIVAVDTVTIRKGYDEKFPAGKIISRHKSEDVAQDRFRKLERQADKVENIAMVEDCAGHAVSDVVPKLAQKALADRREKLGLQLAKDLVRQDRGGEIDNPHFFAAWLEQLGMTVDELRAEFGGRAAAELDETEKVRQAFAERMARINAIESSVTERSEITFSFPAVKGIQAGSEYYTAQVPFKYLVKLFRFDDEAVPPEARAQRNLNERHAQDIADYILENRHEFVLPAITASVSAEMAFEGLQVSGAGSRVGVLHIPLDATLLINDGQHRRRGIELALKSLPMLCDETIAVTLFFDHGLKRSQQMFADINANAKKPSSSLSALYDQRDPFNGFCLHLLEQLPDIRRRIEFESGSVGAKSFKLWSLVSFKKFVTLLTGVSKGNITDYDEAYRKDITTAVKTFFEKARAHVPMWDLMLAGTVSAQEMREQYVVAHAVFFEALGFYGAPMVESEVVRGRKEGVDRYDAMKLLESLNPDRTAQVWEGRCVVAGRMQKTADGVKGTAAILMSQSNLVLPPSVAEVESRLGTLLN</sequence>